<dbReference type="InterPro" id="IPR036880">
    <property type="entry name" value="Kunitz_BPTI_sf"/>
</dbReference>
<dbReference type="PROSITE" id="PS51257">
    <property type="entry name" value="PROKAR_LIPOPROTEIN"/>
    <property type="match status" value="1"/>
</dbReference>
<dbReference type="AlphaFoldDB" id="A0A0K8R5R7"/>
<dbReference type="SUPFAM" id="SSF57362">
    <property type="entry name" value="BPTI-like"/>
    <property type="match status" value="1"/>
</dbReference>
<sequence length="87" mass="9452">MKASNAALCFLVALSCVIAKLTEEECRRPLAFSSCSPGSARTIFSFFNATNRCESYLGCDQGTNRFDSHRQCVGECPYGDHHPPGTA</sequence>
<proteinExistence type="evidence at transcript level"/>
<evidence type="ECO:0000259" key="2">
    <source>
        <dbReference type="SMART" id="SM00131"/>
    </source>
</evidence>
<evidence type="ECO:0000313" key="3">
    <source>
        <dbReference type="EMBL" id="JAA66507.1"/>
    </source>
</evidence>
<accession>A0A0K8R5R7</accession>
<dbReference type="EMBL" id="GADI01007301">
    <property type="protein sequence ID" value="JAA66507.1"/>
    <property type="molecule type" value="mRNA"/>
</dbReference>
<dbReference type="GO" id="GO:0004867">
    <property type="term" value="F:serine-type endopeptidase inhibitor activity"/>
    <property type="evidence" value="ECO:0007669"/>
    <property type="project" value="InterPro"/>
</dbReference>
<dbReference type="Gene3D" id="4.10.410.10">
    <property type="entry name" value="Pancreatic trypsin inhibitor Kunitz domain"/>
    <property type="match status" value="1"/>
</dbReference>
<keyword evidence="1" id="KW-0732">Signal</keyword>
<organism evidence="3">
    <name type="scientific">Ixodes ricinus</name>
    <name type="common">Common tick</name>
    <name type="synonym">Acarus ricinus</name>
    <dbReference type="NCBI Taxonomy" id="34613"/>
    <lineage>
        <taxon>Eukaryota</taxon>
        <taxon>Metazoa</taxon>
        <taxon>Ecdysozoa</taxon>
        <taxon>Arthropoda</taxon>
        <taxon>Chelicerata</taxon>
        <taxon>Arachnida</taxon>
        <taxon>Acari</taxon>
        <taxon>Parasitiformes</taxon>
        <taxon>Ixodida</taxon>
        <taxon>Ixodoidea</taxon>
        <taxon>Ixodidae</taxon>
        <taxon>Ixodinae</taxon>
        <taxon>Ixodes</taxon>
    </lineage>
</organism>
<name>A0A0K8R5R7_IXORI</name>
<feature type="signal peptide" evidence="1">
    <location>
        <begin position="1"/>
        <end position="19"/>
    </location>
</feature>
<dbReference type="SMART" id="SM00131">
    <property type="entry name" value="KU"/>
    <property type="match status" value="1"/>
</dbReference>
<reference evidence="3" key="1">
    <citation type="submission" date="2012-12" db="EMBL/GenBank/DDBJ databases">
        <title>Identification and characterization of a phenylalanine ammonia-lyase gene family in Isatis indigotica Fort.</title>
        <authorList>
            <person name="Liu Q."/>
            <person name="Chen J."/>
            <person name="Zhou X."/>
            <person name="Di P."/>
            <person name="Xiao Y."/>
            <person name="Xuan H."/>
            <person name="Zhang L."/>
            <person name="Chen W."/>
        </authorList>
    </citation>
    <scope>NUCLEOTIDE SEQUENCE</scope>
    <source>
        <tissue evidence="3">Salivary gland</tissue>
    </source>
</reference>
<feature type="chain" id="PRO_5005516104" evidence="1">
    <location>
        <begin position="20"/>
        <end position="87"/>
    </location>
</feature>
<protein>
    <submittedName>
        <fullName evidence="3">Putative salivary kunitz domain protein</fullName>
    </submittedName>
</protein>
<feature type="domain" description="BPTI/Kunitz inhibitor" evidence="2">
    <location>
        <begin position="24"/>
        <end position="77"/>
    </location>
</feature>
<evidence type="ECO:0000256" key="1">
    <source>
        <dbReference type="SAM" id="SignalP"/>
    </source>
</evidence>
<dbReference type="InterPro" id="IPR002223">
    <property type="entry name" value="Kunitz_BPTI"/>
</dbReference>